<sequence>MKTLTIATVFTILAAGVFAQPAFADHSEAIVTQPENASLVLCLDTNECFVPTDVTIDVGGTVTWINEDIALHNLASGTIRDTEGVGDLFGSPTLLMPPGDEYSFTFDDFEPGTYPYFCFLHPHMSGTVTVVAAGEDGDMMMMEASATGMLEDGTMVKVYATEPAEGERMEISVTFADSEHVNYDLMVTQNGEEVLSDAGAHEHMGMGEHMTAPLPSSDPVDITITFQGYGVAAPLTGPIGEEVAFTNVVPEFGTVAMIILGVAITSIIAVTARSRITPRI</sequence>
<dbReference type="Pfam" id="PF00127">
    <property type="entry name" value="Copper-bind"/>
    <property type="match status" value="1"/>
</dbReference>
<feature type="chain" id="PRO_5041322942" evidence="4">
    <location>
        <begin position="20"/>
        <end position="280"/>
    </location>
</feature>
<dbReference type="PANTHER" id="PTHR36507">
    <property type="entry name" value="BLL1555 PROTEIN"/>
    <property type="match status" value="1"/>
</dbReference>
<dbReference type="AlphaFoldDB" id="A0AA35TN14"/>
<dbReference type="GO" id="GO:0009055">
    <property type="term" value="F:electron transfer activity"/>
    <property type="evidence" value="ECO:0007669"/>
    <property type="project" value="InterPro"/>
</dbReference>
<keyword evidence="3" id="KW-1133">Transmembrane helix</keyword>
<evidence type="ECO:0000256" key="3">
    <source>
        <dbReference type="SAM" id="Phobius"/>
    </source>
</evidence>
<dbReference type="PANTHER" id="PTHR36507:SF1">
    <property type="entry name" value="BLL1555 PROTEIN"/>
    <property type="match status" value="1"/>
</dbReference>
<dbReference type="Proteomes" id="UP001174909">
    <property type="component" value="Unassembled WGS sequence"/>
</dbReference>
<reference evidence="6" key="1">
    <citation type="submission" date="2023-03" db="EMBL/GenBank/DDBJ databases">
        <authorList>
            <person name="Steffen K."/>
            <person name="Cardenas P."/>
        </authorList>
    </citation>
    <scope>NUCLEOTIDE SEQUENCE</scope>
</reference>
<feature type="transmembrane region" description="Helical" evidence="3">
    <location>
        <begin position="252"/>
        <end position="272"/>
    </location>
</feature>
<name>A0AA35TN14_GEOBA</name>
<dbReference type="InterPro" id="IPR052721">
    <property type="entry name" value="ET_Amicyanin"/>
</dbReference>
<proteinExistence type="predicted"/>
<accession>A0AA35TN14</accession>
<dbReference type="InterPro" id="IPR027560">
    <property type="entry name" value="PEFG-CTERM"/>
</dbReference>
<evidence type="ECO:0000256" key="1">
    <source>
        <dbReference type="ARBA" id="ARBA00022723"/>
    </source>
</evidence>
<gene>
    <name evidence="6" type="ORF">GBAR_LOCUS27909</name>
</gene>
<keyword evidence="3" id="KW-0812">Transmembrane</keyword>
<keyword evidence="4" id="KW-0732">Signal</keyword>
<dbReference type="InterPro" id="IPR000923">
    <property type="entry name" value="BlueCu_1"/>
</dbReference>
<dbReference type="InterPro" id="IPR008972">
    <property type="entry name" value="Cupredoxin"/>
</dbReference>
<evidence type="ECO:0000313" key="7">
    <source>
        <dbReference type="Proteomes" id="UP001174909"/>
    </source>
</evidence>
<feature type="domain" description="Blue (type 1) copper" evidence="5">
    <location>
        <begin position="49"/>
        <end position="130"/>
    </location>
</feature>
<evidence type="ECO:0000259" key="5">
    <source>
        <dbReference type="Pfam" id="PF00127"/>
    </source>
</evidence>
<dbReference type="EMBL" id="CASHTH010003886">
    <property type="protein sequence ID" value="CAI8050882.1"/>
    <property type="molecule type" value="Genomic_DNA"/>
</dbReference>
<keyword evidence="7" id="KW-1185">Reference proteome</keyword>
<protein>
    <submittedName>
        <fullName evidence="6">Plastocyanin</fullName>
    </submittedName>
</protein>
<comment type="caution">
    <text evidence="6">The sequence shown here is derived from an EMBL/GenBank/DDBJ whole genome shotgun (WGS) entry which is preliminary data.</text>
</comment>
<organism evidence="6 7">
    <name type="scientific">Geodia barretti</name>
    <name type="common">Barrett's horny sponge</name>
    <dbReference type="NCBI Taxonomy" id="519541"/>
    <lineage>
        <taxon>Eukaryota</taxon>
        <taxon>Metazoa</taxon>
        <taxon>Porifera</taxon>
        <taxon>Demospongiae</taxon>
        <taxon>Heteroscleromorpha</taxon>
        <taxon>Tetractinellida</taxon>
        <taxon>Astrophorina</taxon>
        <taxon>Geodiidae</taxon>
        <taxon>Geodia</taxon>
    </lineage>
</organism>
<keyword evidence="2" id="KW-0186">Copper</keyword>
<dbReference type="Gene3D" id="2.60.40.420">
    <property type="entry name" value="Cupredoxins - blue copper proteins"/>
    <property type="match status" value="1"/>
</dbReference>
<dbReference type="GO" id="GO:0005507">
    <property type="term" value="F:copper ion binding"/>
    <property type="evidence" value="ECO:0007669"/>
    <property type="project" value="InterPro"/>
</dbReference>
<evidence type="ECO:0000313" key="6">
    <source>
        <dbReference type="EMBL" id="CAI8050882.1"/>
    </source>
</evidence>
<keyword evidence="1" id="KW-0479">Metal-binding</keyword>
<keyword evidence="3" id="KW-0472">Membrane</keyword>
<feature type="signal peptide" evidence="4">
    <location>
        <begin position="1"/>
        <end position="19"/>
    </location>
</feature>
<evidence type="ECO:0000256" key="2">
    <source>
        <dbReference type="ARBA" id="ARBA00023008"/>
    </source>
</evidence>
<dbReference type="NCBIfam" id="TIGR04296">
    <property type="entry name" value="PEFG-CTERM"/>
    <property type="match status" value="1"/>
</dbReference>
<evidence type="ECO:0000256" key="4">
    <source>
        <dbReference type="SAM" id="SignalP"/>
    </source>
</evidence>
<dbReference type="SUPFAM" id="SSF49503">
    <property type="entry name" value="Cupredoxins"/>
    <property type="match status" value="1"/>
</dbReference>